<organism evidence="2 3">
    <name type="scientific">Macrosiphum euphorbiae</name>
    <name type="common">potato aphid</name>
    <dbReference type="NCBI Taxonomy" id="13131"/>
    <lineage>
        <taxon>Eukaryota</taxon>
        <taxon>Metazoa</taxon>
        <taxon>Ecdysozoa</taxon>
        <taxon>Arthropoda</taxon>
        <taxon>Hexapoda</taxon>
        <taxon>Insecta</taxon>
        <taxon>Pterygota</taxon>
        <taxon>Neoptera</taxon>
        <taxon>Paraneoptera</taxon>
        <taxon>Hemiptera</taxon>
        <taxon>Sternorrhyncha</taxon>
        <taxon>Aphidomorpha</taxon>
        <taxon>Aphidoidea</taxon>
        <taxon>Aphididae</taxon>
        <taxon>Macrosiphini</taxon>
        <taxon>Macrosiphum</taxon>
    </lineage>
</organism>
<comment type="caution">
    <text evidence="2">The sequence shown here is derived from an EMBL/GenBank/DDBJ whole genome shotgun (WGS) entry which is preliminary data.</text>
</comment>
<dbReference type="AlphaFoldDB" id="A0AAV0XPN5"/>
<evidence type="ECO:0000256" key="1">
    <source>
        <dbReference type="SAM" id="MobiDB-lite"/>
    </source>
</evidence>
<accession>A0AAV0XPN5</accession>
<keyword evidence="3" id="KW-1185">Reference proteome</keyword>
<feature type="compositionally biased region" description="Basic and acidic residues" evidence="1">
    <location>
        <begin position="77"/>
        <end position="103"/>
    </location>
</feature>
<name>A0AAV0XPN5_9HEMI</name>
<evidence type="ECO:0000313" key="2">
    <source>
        <dbReference type="EMBL" id="CAI6369326.1"/>
    </source>
</evidence>
<feature type="compositionally biased region" description="Basic and acidic residues" evidence="1">
    <location>
        <begin position="30"/>
        <end position="44"/>
    </location>
</feature>
<sequence>MRSRSRVTGGTTTTTIALAPASGDDDDADDDHHRDHDHYHDHDHHHQQHHNHRGRDGPSYRIIIQRPAADETPSTGRRPDDCDIDGHGRGGDELLNYDHEGRRRSSRTRGYTGSTKIFDVSVLYFIRILCKYLLLGRAIEKFKKTSAIRYNEITSPIRLTVMSIRFIFTHYG</sequence>
<gene>
    <name evidence="2" type="ORF">MEUPH1_LOCUS23580</name>
</gene>
<dbReference type="Proteomes" id="UP001160148">
    <property type="component" value="Unassembled WGS sequence"/>
</dbReference>
<feature type="region of interest" description="Disordered" evidence="1">
    <location>
        <begin position="1"/>
        <end position="109"/>
    </location>
</feature>
<protein>
    <submittedName>
        <fullName evidence="2">Uncharacterized protein</fullName>
    </submittedName>
</protein>
<dbReference type="EMBL" id="CARXXK010000005">
    <property type="protein sequence ID" value="CAI6369326.1"/>
    <property type="molecule type" value="Genomic_DNA"/>
</dbReference>
<proteinExistence type="predicted"/>
<reference evidence="2 3" key="1">
    <citation type="submission" date="2023-01" db="EMBL/GenBank/DDBJ databases">
        <authorList>
            <person name="Whitehead M."/>
        </authorList>
    </citation>
    <scope>NUCLEOTIDE SEQUENCE [LARGE SCALE GENOMIC DNA]</scope>
</reference>
<evidence type="ECO:0000313" key="3">
    <source>
        <dbReference type="Proteomes" id="UP001160148"/>
    </source>
</evidence>